<feature type="binding site" evidence="7">
    <location>
        <position position="164"/>
    </location>
    <ligand>
        <name>S-adenosyl-L-methionine</name>
        <dbReference type="ChEBI" id="CHEBI:59789"/>
    </ligand>
</feature>
<dbReference type="EMBL" id="FTOO01000012">
    <property type="protein sequence ID" value="SIT07960.1"/>
    <property type="molecule type" value="Genomic_DNA"/>
</dbReference>
<dbReference type="Pfam" id="PF00588">
    <property type="entry name" value="SpoU_methylase"/>
    <property type="match status" value="1"/>
</dbReference>
<dbReference type="PANTHER" id="PTHR43453:SF1">
    <property type="entry name" value="TRNA_RRNA METHYLTRANSFERASE SPOU TYPE DOMAIN-CONTAINING PROTEIN"/>
    <property type="match status" value="1"/>
</dbReference>
<evidence type="ECO:0000256" key="6">
    <source>
        <dbReference type="ARBA" id="ARBA00022884"/>
    </source>
</evidence>
<evidence type="ECO:0000313" key="9">
    <source>
        <dbReference type="EMBL" id="SIT07960.1"/>
    </source>
</evidence>
<comment type="function">
    <text evidence="7">Catalyzes the 2'-O methylation of guanosine at position 18 in tRNA.</text>
</comment>
<evidence type="ECO:0000256" key="7">
    <source>
        <dbReference type="HAMAP-Rule" id="MF_02060"/>
    </source>
</evidence>
<keyword evidence="6 7" id="KW-0694">RNA-binding</keyword>
<comment type="catalytic activity">
    <reaction evidence="7">
        <text>guanosine(18) in tRNA + S-adenosyl-L-methionine = 2'-O-methylguanosine(18) in tRNA + S-adenosyl-L-homocysteine + H(+)</text>
        <dbReference type="Rhea" id="RHEA:20077"/>
        <dbReference type="Rhea" id="RHEA-COMP:10190"/>
        <dbReference type="Rhea" id="RHEA-COMP:10192"/>
        <dbReference type="ChEBI" id="CHEBI:15378"/>
        <dbReference type="ChEBI" id="CHEBI:57856"/>
        <dbReference type="ChEBI" id="CHEBI:59789"/>
        <dbReference type="ChEBI" id="CHEBI:74269"/>
        <dbReference type="ChEBI" id="CHEBI:74445"/>
        <dbReference type="EC" id="2.1.1.34"/>
    </reaction>
</comment>
<keyword evidence="10" id="KW-1185">Reference proteome</keyword>
<keyword evidence="3 7" id="KW-0808">Transferase</keyword>
<keyword evidence="5 7" id="KW-0819">tRNA processing</keyword>
<dbReference type="HAMAP" id="MF_02060">
    <property type="entry name" value="tRNA_methyltr_TrmH"/>
    <property type="match status" value="1"/>
</dbReference>
<evidence type="ECO:0000256" key="2">
    <source>
        <dbReference type="ARBA" id="ARBA00022603"/>
    </source>
</evidence>
<proteinExistence type="inferred from homology"/>
<dbReference type="PANTHER" id="PTHR43453">
    <property type="entry name" value="RRNA METHYLASE-LIKE"/>
    <property type="match status" value="1"/>
</dbReference>
<reference evidence="10" key="1">
    <citation type="submission" date="2017-01" db="EMBL/GenBank/DDBJ databases">
        <authorList>
            <person name="Varghese N."/>
            <person name="Submissions S."/>
        </authorList>
    </citation>
    <scope>NUCLEOTIDE SEQUENCE [LARGE SCALE GENOMIC DNA]</scope>
    <source>
        <strain evidence="10">DSM 16176</strain>
    </source>
</reference>
<dbReference type="CDD" id="cd18092">
    <property type="entry name" value="SpoU-like_TrmH"/>
    <property type="match status" value="1"/>
</dbReference>
<evidence type="ECO:0000313" key="10">
    <source>
        <dbReference type="Proteomes" id="UP000186156"/>
    </source>
</evidence>
<feature type="domain" description="tRNA/rRNA methyltransferase SpoU type" evidence="8">
    <location>
        <begin position="45"/>
        <end position="184"/>
    </location>
</feature>
<organism evidence="9 10">
    <name type="scientific">Alicyclobacillus vulcanalis</name>
    <dbReference type="NCBI Taxonomy" id="252246"/>
    <lineage>
        <taxon>Bacteria</taxon>
        <taxon>Bacillati</taxon>
        <taxon>Bacillota</taxon>
        <taxon>Bacilli</taxon>
        <taxon>Bacillales</taxon>
        <taxon>Alicyclobacillaceae</taxon>
        <taxon>Alicyclobacillus</taxon>
    </lineage>
</organism>
<evidence type="ECO:0000256" key="1">
    <source>
        <dbReference type="ARBA" id="ARBA00022555"/>
    </source>
</evidence>
<dbReference type="GO" id="GO:0002938">
    <property type="term" value="P:tRNA guanine ribose methylation"/>
    <property type="evidence" value="ECO:0007669"/>
    <property type="project" value="UniProtKB-UniRule"/>
</dbReference>
<name>A0A1N7PBN9_9BACL</name>
<keyword evidence="4 7" id="KW-0949">S-adenosyl-L-methionine</keyword>
<dbReference type="GO" id="GO:0141100">
    <property type="term" value="F:tRNA (guanine(18)-2'-O)-methyltransferase activity"/>
    <property type="evidence" value="ECO:0007669"/>
    <property type="project" value="UniProtKB-UniRule"/>
</dbReference>
<sequence length="252" mass="27831">MQADVKQLLRDEGLLLDDELWLADWIRPERLCRLRDVLSRRTGYLAVAMEAVDDGHNQAAILRSAEAFGIQYVTVVEGQASFRPSKGVTQGAHKWLTLSRMPTIRDAVDDLHARGFQVYVTDLGEGAKPIGEIDLGRPTAILFGNEKEGVSDEARSLADGRFYIPMAGFVQSFNVSVAAAVTLYELTRRARAEAGARYALEPSERHRVFVAWCVASLHGATREEAIRRLAARGWSPGDAIPDDEAREGDAPR</sequence>
<evidence type="ECO:0000256" key="3">
    <source>
        <dbReference type="ARBA" id="ARBA00022679"/>
    </source>
</evidence>
<dbReference type="OrthoDB" id="9794400at2"/>
<accession>A0A1N7PBN9</accession>
<gene>
    <name evidence="7" type="primary">trmH</name>
    <name evidence="9" type="ORF">SAMN05421799_11279</name>
</gene>
<dbReference type="AlphaFoldDB" id="A0A1N7PBN9"/>
<dbReference type="Proteomes" id="UP000186156">
    <property type="component" value="Unassembled WGS sequence"/>
</dbReference>
<dbReference type="EC" id="2.1.1.34" evidence="7"/>
<evidence type="ECO:0000256" key="4">
    <source>
        <dbReference type="ARBA" id="ARBA00022691"/>
    </source>
</evidence>
<comment type="caution">
    <text evidence="7">Lacks conserved residue(s) required for the propagation of feature annotation.</text>
</comment>
<dbReference type="Gene3D" id="3.40.1280.10">
    <property type="match status" value="1"/>
</dbReference>
<dbReference type="InterPro" id="IPR001537">
    <property type="entry name" value="SpoU_MeTrfase"/>
</dbReference>
<dbReference type="GO" id="GO:0000049">
    <property type="term" value="F:tRNA binding"/>
    <property type="evidence" value="ECO:0007669"/>
    <property type="project" value="UniProtKB-UniRule"/>
</dbReference>
<keyword evidence="2 7" id="KW-0489">Methyltransferase</keyword>
<protein>
    <recommendedName>
        <fullName evidence="7">tRNA (guanosine(18)-2'-O)-methyltransferase</fullName>
        <ecNumber evidence="7">2.1.1.34</ecNumber>
    </recommendedName>
    <alternativeName>
        <fullName evidence="7">tRNA [Gm18] methyltransferase</fullName>
    </alternativeName>
</protein>
<evidence type="ECO:0000256" key="5">
    <source>
        <dbReference type="ARBA" id="ARBA00022694"/>
    </source>
</evidence>
<dbReference type="InterPro" id="IPR033671">
    <property type="entry name" value="TrmH"/>
</dbReference>
<evidence type="ECO:0000259" key="8">
    <source>
        <dbReference type="Pfam" id="PF00588"/>
    </source>
</evidence>
<dbReference type="InterPro" id="IPR029028">
    <property type="entry name" value="Alpha/beta_knot_MTases"/>
</dbReference>
<dbReference type="InterPro" id="IPR029026">
    <property type="entry name" value="tRNA_m1G_MTases_N"/>
</dbReference>
<keyword evidence="1 7" id="KW-0820">tRNA-binding</keyword>
<dbReference type="STRING" id="252246.SAMN05421799_11279"/>
<comment type="similarity">
    <text evidence="7">Belongs to the class IV-like SAM-binding methyltransferase superfamily. RNA methyltransferase TrmH family.</text>
</comment>
<dbReference type="SUPFAM" id="SSF75217">
    <property type="entry name" value="alpha/beta knot"/>
    <property type="match status" value="1"/>
</dbReference>
<feature type="binding site" evidence="7">
    <location>
        <position position="121"/>
    </location>
    <ligand>
        <name>S-adenosyl-L-methionine</name>
        <dbReference type="ChEBI" id="CHEBI:59789"/>
    </ligand>
</feature>
<dbReference type="RefSeq" id="WP_076348734.1">
    <property type="nucleotide sequence ID" value="NZ_FTOO01000012.1"/>
</dbReference>